<name>A0AAP6HDX7_RIEAN</name>
<sequence>MAKIEKTIQTVKSLNILEALISTKGDWYIIETNEQNGVHIKDREITLKNGFSLFFDAMLFYGTTLNYDYTKEQVFNEVKNYENVAVNLTYVEDNDFNSVEIDPIEKKAIENYIEKHLEINLI</sequence>
<dbReference type="EMBL" id="JAOZYT010000009">
    <property type="protein sequence ID" value="MCW0523209.1"/>
    <property type="molecule type" value="Genomic_DNA"/>
</dbReference>
<dbReference type="Proteomes" id="UP001284033">
    <property type="component" value="Unassembled WGS sequence"/>
</dbReference>
<evidence type="ECO:0000313" key="1">
    <source>
        <dbReference type="EMBL" id="MCW0523209.1"/>
    </source>
</evidence>
<dbReference type="Proteomes" id="UP001207440">
    <property type="component" value="Unassembled WGS sequence"/>
</dbReference>
<comment type="caution">
    <text evidence="2">The sequence shown here is derived from an EMBL/GenBank/DDBJ whole genome shotgun (WGS) entry which is preliminary data.</text>
</comment>
<dbReference type="EMBL" id="JAQZHK010000004">
    <property type="protein sequence ID" value="MDY3512769.1"/>
    <property type="molecule type" value="Genomic_DNA"/>
</dbReference>
<dbReference type="AlphaFoldDB" id="A0AAP6HDX7"/>
<dbReference type="RefSeq" id="WP_214194015.1">
    <property type="nucleotide sequence ID" value="NZ_CP142016.1"/>
</dbReference>
<evidence type="ECO:0000313" key="3">
    <source>
        <dbReference type="Proteomes" id="UP001284033"/>
    </source>
</evidence>
<reference evidence="1" key="1">
    <citation type="submission" date="2022-10" db="EMBL/GenBank/DDBJ databases">
        <title>Sifting through the core-genome to identify putative cross-protective antigens against Riemerella anatipestifer.</title>
        <authorList>
            <person name="Zheng X."/>
            <person name="Zhang W."/>
        </authorList>
    </citation>
    <scope>NUCLEOTIDE SEQUENCE</scope>
    <source>
        <strain evidence="1">ZWRA178</strain>
    </source>
</reference>
<reference evidence="2" key="2">
    <citation type="submission" date="2023-01" db="EMBL/GenBank/DDBJ databases">
        <title>Genome-based studies on antimicrobial resistance profiles of Riemerella anatipestifer in China, 1994 to 2021.</title>
        <authorList>
            <person name="Yang Z."/>
            <person name="Zhu D."/>
        </authorList>
    </citation>
    <scope>NUCLEOTIDE SEQUENCE</scope>
    <source>
        <strain evidence="2">RCAD1218</strain>
    </source>
</reference>
<protein>
    <submittedName>
        <fullName evidence="2">Uncharacterized protein</fullName>
    </submittedName>
</protein>
<organism evidence="2 3">
    <name type="scientific">Riemerella anatipestifer</name>
    <name type="common">Moraxella anatipestifer</name>
    <dbReference type="NCBI Taxonomy" id="34085"/>
    <lineage>
        <taxon>Bacteria</taxon>
        <taxon>Pseudomonadati</taxon>
        <taxon>Bacteroidota</taxon>
        <taxon>Flavobacteriia</taxon>
        <taxon>Flavobacteriales</taxon>
        <taxon>Weeksellaceae</taxon>
        <taxon>Riemerella</taxon>
    </lineage>
</organism>
<evidence type="ECO:0000313" key="2">
    <source>
        <dbReference type="EMBL" id="MDY3512769.1"/>
    </source>
</evidence>
<proteinExistence type="predicted"/>
<accession>A0AAP6HDX7</accession>
<gene>
    <name evidence="1" type="ORF">OKE68_02610</name>
    <name evidence="2" type="ORF">PG303_06015</name>
</gene>